<keyword evidence="6" id="KW-0645">Protease</keyword>
<dbReference type="Pfam" id="PF10502">
    <property type="entry name" value="Peptidase_S26"/>
    <property type="match status" value="1"/>
</dbReference>
<dbReference type="InterPro" id="IPR019533">
    <property type="entry name" value="Peptidase_S26"/>
</dbReference>
<keyword evidence="6" id="KW-0472">Membrane</keyword>
<dbReference type="InterPro" id="IPR036286">
    <property type="entry name" value="LexA/Signal_pep-like_sf"/>
</dbReference>
<dbReference type="RefSeq" id="WP_220299634.1">
    <property type="nucleotide sequence ID" value="NZ_JAEUAW010000003.1"/>
</dbReference>
<comment type="subcellular location">
    <subcellularLocation>
        <location evidence="2">Cell membrane</location>
        <topology evidence="2">Single-pass type II membrane protein</topology>
    </subcellularLocation>
    <subcellularLocation>
        <location evidence="6">Membrane</location>
        <topology evidence="6">Single-pass type II membrane protein</topology>
    </subcellularLocation>
</comment>
<evidence type="ECO:0000256" key="4">
    <source>
        <dbReference type="ARBA" id="ARBA00013208"/>
    </source>
</evidence>
<dbReference type="PANTHER" id="PTHR43390">
    <property type="entry name" value="SIGNAL PEPTIDASE I"/>
    <property type="match status" value="1"/>
</dbReference>
<evidence type="ECO:0000313" key="8">
    <source>
        <dbReference type="EMBL" id="MBW9092895.1"/>
    </source>
</evidence>
<feature type="domain" description="Peptidase S26" evidence="7">
    <location>
        <begin position="35"/>
        <end position="232"/>
    </location>
</feature>
<dbReference type="EMBL" id="JAEUAW010000003">
    <property type="protein sequence ID" value="MBW9092895.1"/>
    <property type="molecule type" value="Genomic_DNA"/>
</dbReference>
<keyword evidence="6" id="KW-1133">Transmembrane helix</keyword>
<dbReference type="CDD" id="cd06530">
    <property type="entry name" value="S26_SPase_I"/>
    <property type="match status" value="1"/>
</dbReference>
<dbReference type="Proteomes" id="UP001196843">
    <property type="component" value="Unassembled WGS sequence"/>
</dbReference>
<proteinExistence type="inferred from homology"/>
<comment type="similarity">
    <text evidence="3 6">Belongs to the peptidase S26 family.</text>
</comment>
<gene>
    <name evidence="8" type="primary">lepB</name>
    <name evidence="8" type="ORF">JNB62_04280</name>
</gene>
<sequence length="260" mass="28338">MTTEKSAPAEPSPTAGTEVAATVQPRRRGWLVFLRDVLVIIVIAVLVSLVVKTFLVRSFYIPSGSMEDTLLIKDRILVDEITPRFGGYDRGDIVVFRDPGGWLPPSTEPARPPVVEAFEWVLSLVGLAAPDSDDHLVKRVIGLPGDHVVCCNAIGQITVNDVPIDETGYVKFPPGETAASADAFDVTVPDGKLWVLGDNRYRSKDSRYNTDQPGKGFVPIDNVVGRAFLVTWPFDRFGLLDFHHDVFAGVPAPEGGDDAR</sequence>
<evidence type="ECO:0000259" key="7">
    <source>
        <dbReference type="Pfam" id="PF10502"/>
    </source>
</evidence>
<dbReference type="SUPFAM" id="SSF51306">
    <property type="entry name" value="LexA/Signal peptidase"/>
    <property type="match status" value="1"/>
</dbReference>
<name>A0ABS7HKD8_9MICO</name>
<evidence type="ECO:0000256" key="2">
    <source>
        <dbReference type="ARBA" id="ARBA00004401"/>
    </source>
</evidence>
<dbReference type="PRINTS" id="PR00727">
    <property type="entry name" value="LEADERPTASE"/>
</dbReference>
<keyword evidence="9" id="KW-1185">Reference proteome</keyword>
<dbReference type="PROSITE" id="PS00761">
    <property type="entry name" value="SPASE_I_3"/>
    <property type="match status" value="1"/>
</dbReference>
<dbReference type="InterPro" id="IPR019758">
    <property type="entry name" value="Pept_S26A_signal_pept_1_CS"/>
</dbReference>
<dbReference type="PANTHER" id="PTHR43390:SF1">
    <property type="entry name" value="CHLOROPLAST PROCESSING PEPTIDASE"/>
    <property type="match status" value="1"/>
</dbReference>
<evidence type="ECO:0000256" key="6">
    <source>
        <dbReference type="RuleBase" id="RU362042"/>
    </source>
</evidence>
<keyword evidence="6" id="KW-0812">Transmembrane</keyword>
<evidence type="ECO:0000256" key="1">
    <source>
        <dbReference type="ARBA" id="ARBA00000677"/>
    </source>
</evidence>
<evidence type="ECO:0000256" key="3">
    <source>
        <dbReference type="ARBA" id="ARBA00009370"/>
    </source>
</evidence>
<accession>A0ABS7HKD8</accession>
<dbReference type="InterPro" id="IPR000223">
    <property type="entry name" value="Pept_S26A_signal_pept_1"/>
</dbReference>
<dbReference type="Gene3D" id="2.10.109.10">
    <property type="entry name" value="Umud Fragment, subunit A"/>
    <property type="match status" value="1"/>
</dbReference>
<keyword evidence="5 6" id="KW-0378">Hydrolase</keyword>
<comment type="caution">
    <text evidence="8">The sequence shown here is derived from an EMBL/GenBank/DDBJ whole genome shotgun (WGS) entry which is preliminary data.</text>
</comment>
<reference evidence="8 9" key="1">
    <citation type="journal article" date="2021" name="MBio">
        <title>Poor Competitiveness of Bradyrhizobium in Pigeon Pea Root Colonization in Indian Soils.</title>
        <authorList>
            <person name="Chalasani D."/>
            <person name="Basu A."/>
            <person name="Pullabhotla S.V.S.R.N."/>
            <person name="Jorrin B."/>
            <person name="Neal A.L."/>
            <person name="Poole P.S."/>
            <person name="Podile A.R."/>
            <person name="Tkacz A."/>
        </authorList>
    </citation>
    <scope>NUCLEOTIDE SEQUENCE [LARGE SCALE GENOMIC DNA]</scope>
    <source>
        <strain evidence="8 9">HU14</strain>
    </source>
</reference>
<comment type="catalytic activity">
    <reaction evidence="1 6">
        <text>Cleavage of hydrophobic, N-terminal signal or leader sequences from secreted and periplasmic proteins.</text>
        <dbReference type="EC" id="3.4.21.89"/>
    </reaction>
</comment>
<dbReference type="GO" id="GO:0009003">
    <property type="term" value="F:signal peptidase activity"/>
    <property type="evidence" value="ECO:0007669"/>
    <property type="project" value="UniProtKB-EC"/>
</dbReference>
<organism evidence="8 9">
    <name type="scientific">Microbacterium jejuense</name>
    <dbReference type="NCBI Taxonomy" id="1263637"/>
    <lineage>
        <taxon>Bacteria</taxon>
        <taxon>Bacillati</taxon>
        <taxon>Actinomycetota</taxon>
        <taxon>Actinomycetes</taxon>
        <taxon>Micrococcales</taxon>
        <taxon>Microbacteriaceae</taxon>
        <taxon>Microbacterium</taxon>
    </lineage>
</organism>
<evidence type="ECO:0000313" key="9">
    <source>
        <dbReference type="Proteomes" id="UP001196843"/>
    </source>
</evidence>
<protein>
    <recommendedName>
        <fullName evidence="4 6">Signal peptidase I</fullName>
        <ecNumber evidence="4 6">3.4.21.89</ecNumber>
    </recommendedName>
</protein>
<dbReference type="NCBIfam" id="TIGR02227">
    <property type="entry name" value="sigpep_I_bact"/>
    <property type="match status" value="1"/>
</dbReference>
<feature type="transmembrane region" description="Helical" evidence="6">
    <location>
        <begin position="37"/>
        <end position="56"/>
    </location>
</feature>
<evidence type="ECO:0000256" key="5">
    <source>
        <dbReference type="ARBA" id="ARBA00022801"/>
    </source>
</evidence>
<dbReference type="EC" id="3.4.21.89" evidence="4 6"/>